<sequence>MYKESEGLLNGERTTAMSQCNNSSSQATLCMPMHSEGIPYVKRCWFVQSSTAACVLYCLI</sequence>
<dbReference type="AlphaFoldDB" id="A0A5N6XYF9"/>
<organism evidence="1">
    <name type="scientific">Aspergillus arachidicola</name>
    <dbReference type="NCBI Taxonomy" id="656916"/>
    <lineage>
        <taxon>Eukaryota</taxon>
        <taxon>Fungi</taxon>
        <taxon>Dikarya</taxon>
        <taxon>Ascomycota</taxon>
        <taxon>Pezizomycotina</taxon>
        <taxon>Eurotiomycetes</taxon>
        <taxon>Eurotiomycetidae</taxon>
        <taxon>Eurotiales</taxon>
        <taxon>Aspergillaceae</taxon>
        <taxon>Aspergillus</taxon>
        <taxon>Aspergillus subgen. Circumdati</taxon>
    </lineage>
</organism>
<gene>
    <name evidence="1" type="ORF">BDV24DRAFT_138577</name>
</gene>
<name>A0A5N6XYF9_9EURO</name>
<evidence type="ECO:0000313" key="1">
    <source>
        <dbReference type="EMBL" id="KAE8338182.1"/>
    </source>
</evidence>
<proteinExistence type="predicted"/>
<reference evidence="1" key="1">
    <citation type="submission" date="2019-04" db="EMBL/GenBank/DDBJ databases">
        <title>Friends and foes A comparative genomics study of 23 Aspergillus species from section Flavi.</title>
        <authorList>
            <consortium name="DOE Joint Genome Institute"/>
            <person name="Kjaerbolling I."/>
            <person name="Vesth T."/>
            <person name="Frisvad J.C."/>
            <person name="Nybo J.L."/>
            <person name="Theobald S."/>
            <person name="Kildgaard S."/>
            <person name="Isbrandt T."/>
            <person name="Kuo A."/>
            <person name="Sato A."/>
            <person name="Lyhne E.K."/>
            <person name="Kogle M.E."/>
            <person name="Wiebenga A."/>
            <person name="Kun R.S."/>
            <person name="Lubbers R.J."/>
            <person name="Makela M.R."/>
            <person name="Barry K."/>
            <person name="Chovatia M."/>
            <person name="Clum A."/>
            <person name="Daum C."/>
            <person name="Haridas S."/>
            <person name="He G."/>
            <person name="LaButti K."/>
            <person name="Lipzen A."/>
            <person name="Mondo S."/>
            <person name="Riley R."/>
            <person name="Salamov A."/>
            <person name="Simmons B.A."/>
            <person name="Magnuson J.K."/>
            <person name="Henrissat B."/>
            <person name="Mortensen U.H."/>
            <person name="Larsen T.O."/>
            <person name="Devries R.P."/>
            <person name="Grigoriev I.V."/>
            <person name="Machida M."/>
            <person name="Baker S.E."/>
            <person name="Andersen M.R."/>
        </authorList>
    </citation>
    <scope>NUCLEOTIDE SEQUENCE</scope>
    <source>
        <strain evidence="1">CBS 117612</strain>
    </source>
</reference>
<accession>A0A5N6XYF9</accession>
<protein>
    <submittedName>
        <fullName evidence="1">Uncharacterized protein</fullName>
    </submittedName>
</protein>
<dbReference type="Proteomes" id="UP000325558">
    <property type="component" value="Unassembled WGS sequence"/>
</dbReference>
<dbReference type="EMBL" id="ML737170">
    <property type="protein sequence ID" value="KAE8338182.1"/>
    <property type="molecule type" value="Genomic_DNA"/>
</dbReference>